<keyword evidence="4" id="KW-0238">DNA-binding</keyword>
<comment type="subcellular location">
    <subcellularLocation>
        <location evidence="1">Cytoplasm</location>
    </subcellularLocation>
</comment>
<evidence type="ECO:0000313" key="7">
    <source>
        <dbReference type="EMBL" id="MBR0668721.1"/>
    </source>
</evidence>
<dbReference type="InterPro" id="IPR036390">
    <property type="entry name" value="WH_DNA-bd_sf"/>
</dbReference>
<keyword evidence="3" id="KW-0805">Transcription regulation</keyword>
<dbReference type="Gene3D" id="1.10.10.10">
    <property type="entry name" value="Winged helix-like DNA-binding domain superfamily/Winged helix DNA-binding domain"/>
    <property type="match status" value="1"/>
</dbReference>
<dbReference type="PANTHER" id="PTHR33164">
    <property type="entry name" value="TRANSCRIPTIONAL REGULATOR, MARR FAMILY"/>
    <property type="match status" value="1"/>
</dbReference>
<dbReference type="SMART" id="SM00347">
    <property type="entry name" value="HTH_MARR"/>
    <property type="match status" value="1"/>
</dbReference>
<dbReference type="PROSITE" id="PS50995">
    <property type="entry name" value="HTH_MARR_2"/>
    <property type="match status" value="1"/>
</dbReference>
<dbReference type="PANTHER" id="PTHR33164:SF5">
    <property type="entry name" value="ORGANIC HYDROPEROXIDE RESISTANCE TRANSCRIPTIONAL REGULATOR"/>
    <property type="match status" value="1"/>
</dbReference>
<dbReference type="InterPro" id="IPR055166">
    <property type="entry name" value="Transc_reg_Sar_Rot_HTH"/>
</dbReference>
<accession>A0ABS5F842</accession>
<reference evidence="8" key="1">
    <citation type="journal article" date="2021" name="Syst. Appl. Microbiol.">
        <title>Roseomonas hellenica sp. nov., isolated from roots of wild-growing Alkanna tinctoria.</title>
        <authorList>
            <person name="Rat A."/>
            <person name="Naranjo H.D."/>
            <person name="Lebbe L."/>
            <person name="Cnockaert M."/>
            <person name="Krigas N."/>
            <person name="Grigoriadou K."/>
            <person name="Maloupa E."/>
            <person name="Willems A."/>
        </authorList>
    </citation>
    <scope>NUCLEOTIDE SEQUENCE [LARGE SCALE GENOMIC DNA]</scope>
    <source>
        <strain evidence="8">LMG 31523</strain>
    </source>
</reference>
<protein>
    <submittedName>
        <fullName evidence="7">MarR family transcriptional regulator</fullName>
    </submittedName>
</protein>
<proteinExistence type="predicted"/>
<evidence type="ECO:0000256" key="1">
    <source>
        <dbReference type="ARBA" id="ARBA00004496"/>
    </source>
</evidence>
<evidence type="ECO:0000259" key="6">
    <source>
        <dbReference type="PROSITE" id="PS50995"/>
    </source>
</evidence>
<comment type="caution">
    <text evidence="7">The sequence shown here is derived from an EMBL/GenBank/DDBJ whole genome shotgun (WGS) entry which is preliminary data.</text>
</comment>
<dbReference type="InterPro" id="IPR000835">
    <property type="entry name" value="HTH_MarR-typ"/>
</dbReference>
<dbReference type="RefSeq" id="WP_211856644.1">
    <property type="nucleotide sequence ID" value="NZ_JAAGBB010000066.1"/>
</dbReference>
<dbReference type="EMBL" id="JAAGBB010000066">
    <property type="protein sequence ID" value="MBR0668721.1"/>
    <property type="molecule type" value="Genomic_DNA"/>
</dbReference>
<dbReference type="InterPro" id="IPR039422">
    <property type="entry name" value="MarR/SlyA-like"/>
</dbReference>
<name>A0ABS5F842_9PROT</name>
<evidence type="ECO:0000256" key="4">
    <source>
        <dbReference type="ARBA" id="ARBA00023125"/>
    </source>
</evidence>
<evidence type="ECO:0000256" key="2">
    <source>
        <dbReference type="ARBA" id="ARBA00022490"/>
    </source>
</evidence>
<gene>
    <name evidence="7" type="ORF">GXW71_30505</name>
</gene>
<dbReference type="SUPFAM" id="SSF46785">
    <property type="entry name" value="Winged helix' DNA-binding domain"/>
    <property type="match status" value="1"/>
</dbReference>
<dbReference type="InterPro" id="IPR036388">
    <property type="entry name" value="WH-like_DNA-bd_sf"/>
</dbReference>
<keyword evidence="2" id="KW-0963">Cytoplasm</keyword>
<keyword evidence="5" id="KW-0804">Transcription</keyword>
<keyword evidence="8" id="KW-1185">Reference proteome</keyword>
<dbReference type="Pfam" id="PF22381">
    <property type="entry name" value="Staph_reg_Sar_Rot"/>
    <property type="match status" value="1"/>
</dbReference>
<feature type="domain" description="HTH marR-type" evidence="6">
    <location>
        <begin position="15"/>
        <end position="152"/>
    </location>
</feature>
<evidence type="ECO:0000256" key="5">
    <source>
        <dbReference type="ARBA" id="ARBA00023163"/>
    </source>
</evidence>
<sequence length="154" mass="17123">MTKRAQNADADIGLNDMLCFAVYSANHAFNRVYRPLLNELGLTYPQYLVMVLLWEADGQRVGDLGARLSLESNTLTPLLKRLEALGHIGRVRDAADERQVRVTLTPQGAALREKARDIPRCILEASGLTLDDLVRLKTEIASVRDALERHASAQ</sequence>
<organism evidence="7 8">
    <name type="scientific">Plastoroseomonas hellenica</name>
    <dbReference type="NCBI Taxonomy" id="2687306"/>
    <lineage>
        <taxon>Bacteria</taxon>
        <taxon>Pseudomonadati</taxon>
        <taxon>Pseudomonadota</taxon>
        <taxon>Alphaproteobacteria</taxon>
        <taxon>Acetobacterales</taxon>
        <taxon>Acetobacteraceae</taxon>
        <taxon>Plastoroseomonas</taxon>
    </lineage>
</organism>
<evidence type="ECO:0000313" key="8">
    <source>
        <dbReference type="Proteomes" id="UP001196870"/>
    </source>
</evidence>
<evidence type="ECO:0000256" key="3">
    <source>
        <dbReference type="ARBA" id="ARBA00023015"/>
    </source>
</evidence>
<dbReference type="Proteomes" id="UP001196870">
    <property type="component" value="Unassembled WGS sequence"/>
</dbReference>